<dbReference type="Proteomes" id="UP001370299">
    <property type="component" value="Unassembled WGS sequence"/>
</dbReference>
<name>A0ABU8YBB6_9MICO</name>
<sequence length="253" mass="27816">MPLFRRKTALRQRAAEFDARYWQSAIEVTSTNWEGRKAAAQRATDPTKRLSAVRGEWHMGLRYLAAQYSAGVGLDVIGDVAESVADAYCTWVDLASSDQKPSPSLGDGNEYYISVLRLLGITMGCGRTTHARTVLETVVRQGADPLFSALASATGLQHSWDQNKHSTPRFARPLLTALEQPVEASHAIETYLADWPSRMKPMDWMGSLEAVAPGDSYGAGFVGYWALELPAIAKATDMHLVEMKSPFLPLDLL</sequence>
<evidence type="ECO:0000313" key="3">
    <source>
        <dbReference type="Proteomes" id="UP001370299"/>
    </source>
</evidence>
<accession>A0ABU8YBB6</accession>
<keyword evidence="3" id="KW-1185">Reference proteome</keyword>
<gene>
    <name evidence="2" type="ORF">WMN62_04940</name>
</gene>
<dbReference type="RefSeq" id="WP_123294158.1">
    <property type="nucleotide sequence ID" value="NZ_JBBKAP010000063.1"/>
</dbReference>
<dbReference type="SUPFAM" id="SSF140731">
    <property type="entry name" value="PA2201 C-terminal domain-like"/>
    <property type="match status" value="1"/>
</dbReference>
<proteinExistence type="predicted"/>
<reference evidence="2 3" key="1">
    <citation type="submission" date="2024-03" db="EMBL/GenBank/DDBJ databases">
        <title>Whole genomes of four grape xylem sap localized bacterial endophytes.</title>
        <authorList>
            <person name="Kumar G."/>
            <person name="Savka M.A."/>
        </authorList>
    </citation>
    <scope>NUCLEOTIDE SEQUENCE [LARGE SCALE GENOMIC DNA]</scope>
    <source>
        <strain evidence="2 3">RIT_GXS8</strain>
    </source>
</reference>
<dbReference type="InterPro" id="IPR028983">
    <property type="entry name" value="PA2201-like_C"/>
</dbReference>
<evidence type="ECO:0000313" key="2">
    <source>
        <dbReference type="EMBL" id="MEK0170810.1"/>
    </source>
</evidence>
<feature type="domain" description="PoNi C-terminal" evidence="1">
    <location>
        <begin position="143"/>
        <end position="243"/>
    </location>
</feature>
<dbReference type="EMBL" id="JBBLYY010000031">
    <property type="protein sequence ID" value="MEK0170810.1"/>
    <property type="molecule type" value="Genomic_DNA"/>
</dbReference>
<comment type="caution">
    <text evidence="2">The sequence shown here is derived from an EMBL/GenBank/DDBJ whole genome shotgun (WGS) entry which is preliminary data.</text>
</comment>
<protein>
    <submittedName>
        <fullName evidence="2">PoNe immunity protein domain-containing protein</fullName>
    </submittedName>
</protein>
<dbReference type="Gene3D" id="1.10.3920.10">
    <property type="entry name" value="PA2201 C-terminal domain-like"/>
    <property type="match status" value="1"/>
</dbReference>
<dbReference type="Pfam" id="PF08929">
    <property type="entry name" value="PoNi_C"/>
    <property type="match status" value="1"/>
</dbReference>
<evidence type="ECO:0000259" key="1">
    <source>
        <dbReference type="Pfam" id="PF08929"/>
    </source>
</evidence>
<organism evidence="2 3">
    <name type="scientific">Curtobacterium citreum</name>
    <dbReference type="NCBI Taxonomy" id="2036"/>
    <lineage>
        <taxon>Bacteria</taxon>
        <taxon>Bacillati</taxon>
        <taxon>Actinomycetota</taxon>
        <taxon>Actinomycetes</taxon>
        <taxon>Micrococcales</taxon>
        <taxon>Microbacteriaceae</taxon>
        <taxon>Curtobacterium</taxon>
    </lineage>
</organism>
<dbReference type="InterPro" id="IPR015025">
    <property type="entry name" value="PoNi_C"/>
</dbReference>